<evidence type="ECO:0000313" key="1">
    <source>
        <dbReference type="EMBL" id="TJY35830.1"/>
    </source>
</evidence>
<name>A0A4U0EVH5_9FLAO</name>
<comment type="caution">
    <text evidence="1">The sequence shown here is derived from an EMBL/GenBank/DDBJ whole genome shotgun (WGS) entry which is preliminary data.</text>
</comment>
<accession>A0A4U0EVH5</accession>
<dbReference type="AlphaFoldDB" id="A0A4U0EVH5"/>
<gene>
    <name evidence="1" type="ORF">E5167_08135</name>
</gene>
<proteinExistence type="predicted"/>
<evidence type="ECO:0000313" key="2">
    <source>
        <dbReference type="Proteomes" id="UP000307657"/>
    </source>
</evidence>
<dbReference type="RefSeq" id="WP_136842924.1">
    <property type="nucleotide sequence ID" value="NZ_SUPL01000004.1"/>
</dbReference>
<keyword evidence="2" id="KW-1185">Reference proteome</keyword>
<reference evidence="1 2" key="1">
    <citation type="submission" date="2019-04" db="EMBL/GenBank/DDBJ databases">
        <title>Lacinutrix sp. nov., isolated from marine water.</title>
        <authorList>
            <person name="Kim W."/>
        </authorList>
    </citation>
    <scope>NUCLEOTIDE SEQUENCE [LARGE SCALE GENOMIC DNA]</scope>
    <source>
        <strain evidence="1 2">CAU 1491</strain>
    </source>
</reference>
<organism evidence="1 2">
    <name type="scientific">Pontimicrobium aquaticum</name>
    <dbReference type="NCBI Taxonomy" id="2565367"/>
    <lineage>
        <taxon>Bacteria</taxon>
        <taxon>Pseudomonadati</taxon>
        <taxon>Bacteroidota</taxon>
        <taxon>Flavobacteriia</taxon>
        <taxon>Flavobacteriales</taxon>
        <taxon>Flavobacteriaceae</taxon>
        <taxon>Pontimicrobium</taxon>
    </lineage>
</organism>
<dbReference type="OrthoDB" id="4773306at2"/>
<dbReference type="Proteomes" id="UP000307657">
    <property type="component" value="Unassembled WGS sequence"/>
</dbReference>
<protein>
    <recommendedName>
        <fullName evidence="3">Restriction endonuclease</fullName>
    </recommendedName>
</protein>
<sequence length="317" mass="35988">MLTPTDTHLLAGILTKLTSPESVEIVLGNMMYDEASERKRDIDISVKYINEHDEEITFVGLHVKDHTRPLGSPEVEQLCLHFKDTPSIQKGGIISASGYTKPGIRKAKYHGIDLYEIKVWNRHSSVLEHMQFPKEFVFEEKKPILTTKPSITYLFDKNLTTELELLLNHKSEVYRENLELIPNTLTVNHLTNNVITNVFNSDNANEKLDAANGQEVDLNMNINFTDSVAIKLGEELLKVNGAQIIFKAKYEILKSDVEFKVLSKIDDDSFDIGAAIMQFSSGNFFCLSTSNMDKSMKLFAIPVSDRVKKKIHELRIK</sequence>
<dbReference type="EMBL" id="SUPL01000004">
    <property type="protein sequence ID" value="TJY35830.1"/>
    <property type="molecule type" value="Genomic_DNA"/>
</dbReference>
<evidence type="ECO:0008006" key="3">
    <source>
        <dbReference type="Google" id="ProtNLM"/>
    </source>
</evidence>